<dbReference type="GO" id="GO:0005874">
    <property type="term" value="C:microtubule"/>
    <property type="evidence" value="ECO:0007669"/>
    <property type="project" value="UniProtKB-KW"/>
</dbReference>
<organism evidence="11 13">
    <name type="scientific">Dracunculus medinensis</name>
    <name type="common">Guinea worm</name>
    <dbReference type="NCBI Taxonomy" id="318479"/>
    <lineage>
        <taxon>Eukaryota</taxon>
        <taxon>Metazoa</taxon>
        <taxon>Ecdysozoa</taxon>
        <taxon>Nematoda</taxon>
        <taxon>Chromadorea</taxon>
        <taxon>Rhabditida</taxon>
        <taxon>Spirurina</taxon>
        <taxon>Dracunculoidea</taxon>
        <taxon>Dracunculidae</taxon>
        <taxon>Dracunculus</taxon>
    </lineage>
</organism>
<dbReference type="PROSITE" id="PS00227">
    <property type="entry name" value="TUBULIN"/>
    <property type="match status" value="1"/>
</dbReference>
<dbReference type="Gene3D" id="3.30.1330.20">
    <property type="entry name" value="Tubulin/FtsZ, C-terminal domain"/>
    <property type="match status" value="1"/>
</dbReference>
<accession>A0A0N4UG21</accession>
<dbReference type="InterPro" id="IPR036525">
    <property type="entry name" value="Tubulin/FtsZ_GTPase_sf"/>
</dbReference>
<dbReference type="Pfam" id="PF00091">
    <property type="entry name" value="Tubulin"/>
    <property type="match status" value="1"/>
</dbReference>
<comment type="subcellular location">
    <subcellularLocation>
        <location evidence="1">Cytoplasm</location>
        <location evidence="1">Cytoskeleton</location>
        <location evidence="1">Microtubule organizing center</location>
    </subcellularLocation>
</comment>
<evidence type="ECO:0000256" key="5">
    <source>
        <dbReference type="ARBA" id="ARBA00022741"/>
    </source>
</evidence>
<evidence type="ECO:0000259" key="9">
    <source>
        <dbReference type="SMART" id="SM00864"/>
    </source>
</evidence>
<gene>
    <name evidence="10" type="ORF">DME_LOCUS9526</name>
</gene>
<evidence type="ECO:0000313" key="10">
    <source>
        <dbReference type="EMBL" id="VDN59553.1"/>
    </source>
</evidence>
<evidence type="ECO:0000256" key="7">
    <source>
        <dbReference type="ARBA" id="ARBA00023212"/>
    </source>
</evidence>
<dbReference type="GO" id="GO:0031122">
    <property type="term" value="P:cytoplasmic microtubule organization"/>
    <property type="evidence" value="ECO:0007669"/>
    <property type="project" value="InterPro"/>
</dbReference>
<dbReference type="GO" id="GO:0007020">
    <property type="term" value="P:microtubule nucleation"/>
    <property type="evidence" value="ECO:0007669"/>
    <property type="project" value="InterPro"/>
</dbReference>
<evidence type="ECO:0000256" key="2">
    <source>
        <dbReference type="ARBA" id="ARBA00009636"/>
    </source>
</evidence>
<dbReference type="Gene3D" id="3.40.50.1440">
    <property type="entry name" value="Tubulin/FtsZ, GTPase domain"/>
    <property type="match status" value="1"/>
</dbReference>
<evidence type="ECO:0000256" key="1">
    <source>
        <dbReference type="ARBA" id="ARBA00004267"/>
    </source>
</evidence>
<dbReference type="EMBL" id="UYYG01001184">
    <property type="protein sequence ID" value="VDN59553.1"/>
    <property type="molecule type" value="Genomic_DNA"/>
</dbReference>
<dbReference type="SUPFAM" id="SSF55307">
    <property type="entry name" value="Tubulin C-terminal domain-like"/>
    <property type="match status" value="1"/>
</dbReference>
<evidence type="ECO:0000313" key="12">
    <source>
        <dbReference type="Proteomes" id="UP000274756"/>
    </source>
</evidence>
<name>A0A0N4UG21_DRAME</name>
<dbReference type="InterPro" id="IPR008280">
    <property type="entry name" value="Tub_FtsZ_C"/>
</dbReference>
<dbReference type="InterPro" id="IPR037103">
    <property type="entry name" value="Tubulin/FtsZ-like_C"/>
</dbReference>
<keyword evidence="4 8" id="KW-0493">Microtubule</keyword>
<evidence type="ECO:0000256" key="8">
    <source>
        <dbReference type="RuleBase" id="RU000352"/>
    </source>
</evidence>
<dbReference type="GO" id="GO:0005525">
    <property type="term" value="F:GTP binding"/>
    <property type="evidence" value="ECO:0007669"/>
    <property type="project" value="UniProtKB-UniRule"/>
</dbReference>
<dbReference type="WBParaSite" id="DME_0000641501-mRNA-1">
    <property type="protein sequence ID" value="DME_0000641501-mRNA-1"/>
    <property type="gene ID" value="DME_0000641501"/>
</dbReference>
<dbReference type="Gene3D" id="1.10.287.600">
    <property type="entry name" value="Helix hairpin bin"/>
    <property type="match status" value="1"/>
</dbReference>
<dbReference type="AlphaFoldDB" id="A0A0N4UG21"/>
<dbReference type="InterPro" id="IPR018316">
    <property type="entry name" value="Tubulin/FtsZ_2-layer-sand-dom"/>
</dbReference>
<dbReference type="PRINTS" id="PR01164">
    <property type="entry name" value="GAMMATUBULIN"/>
</dbReference>
<evidence type="ECO:0000313" key="13">
    <source>
        <dbReference type="WBParaSite" id="DME_0000641501-mRNA-1"/>
    </source>
</evidence>
<dbReference type="Proteomes" id="UP000274756">
    <property type="component" value="Unassembled WGS sequence"/>
</dbReference>
<dbReference type="STRING" id="318479.A0A0N4UG21"/>
<dbReference type="Pfam" id="PF03953">
    <property type="entry name" value="Tubulin_C"/>
    <property type="match status" value="1"/>
</dbReference>
<keyword evidence="5 8" id="KW-0547">Nucleotide-binding</keyword>
<keyword evidence="12" id="KW-1185">Reference proteome</keyword>
<keyword evidence="7" id="KW-0206">Cytoskeleton</keyword>
<dbReference type="Proteomes" id="UP000038040">
    <property type="component" value="Unplaced"/>
</dbReference>
<comment type="function">
    <text evidence="8">Tubulin is the major constituent of microtubules, protein filaments consisting of alpha- and beta-tubulin heterodimers. Gamma-tubulin is a key component of the gamma-tubulin ring complex (gTuRC) which mediates microtubule nucleation. The gTuRC regulates the minus-end nucleation of alpha-beta tubulin heterodimers that grow into microtubule protafilaments, a critical step in centrosome duplication and spindle formation.</text>
</comment>
<dbReference type="OrthoDB" id="10249382at2759"/>
<comment type="similarity">
    <text evidence="2 8">Belongs to the tubulin family.</text>
</comment>
<reference evidence="13" key="1">
    <citation type="submission" date="2017-02" db="UniProtKB">
        <authorList>
            <consortium name="WormBaseParasite"/>
        </authorList>
    </citation>
    <scope>IDENTIFICATION</scope>
</reference>
<dbReference type="InterPro" id="IPR023123">
    <property type="entry name" value="Tubulin_C"/>
</dbReference>
<dbReference type="InterPro" id="IPR003008">
    <property type="entry name" value="Tubulin_FtsZ_GTPase"/>
</dbReference>
<dbReference type="PANTHER" id="PTHR11588">
    <property type="entry name" value="TUBULIN"/>
    <property type="match status" value="1"/>
</dbReference>
<evidence type="ECO:0000313" key="11">
    <source>
        <dbReference type="Proteomes" id="UP000038040"/>
    </source>
</evidence>
<reference evidence="10 12" key="2">
    <citation type="submission" date="2018-11" db="EMBL/GenBank/DDBJ databases">
        <authorList>
            <consortium name="Pathogen Informatics"/>
        </authorList>
    </citation>
    <scope>NUCLEOTIDE SEQUENCE [LARGE SCALE GENOMIC DNA]</scope>
</reference>
<dbReference type="SMART" id="SM00864">
    <property type="entry name" value="Tubulin"/>
    <property type="match status" value="1"/>
</dbReference>
<evidence type="ECO:0000256" key="3">
    <source>
        <dbReference type="ARBA" id="ARBA00022490"/>
    </source>
</evidence>
<protein>
    <recommendedName>
        <fullName evidence="8">Tubulin gamma chain</fullName>
    </recommendedName>
</protein>
<dbReference type="PRINTS" id="PR01161">
    <property type="entry name" value="TUBULIN"/>
</dbReference>
<dbReference type="GO" id="GO:0000930">
    <property type="term" value="C:gamma-tubulin complex"/>
    <property type="evidence" value="ECO:0007669"/>
    <property type="project" value="InterPro"/>
</dbReference>
<keyword evidence="6 8" id="KW-0342">GTP-binding</keyword>
<dbReference type="SUPFAM" id="SSF52490">
    <property type="entry name" value="Tubulin nucleotide-binding domain-like"/>
    <property type="match status" value="1"/>
</dbReference>
<evidence type="ECO:0000256" key="6">
    <source>
        <dbReference type="ARBA" id="ARBA00023134"/>
    </source>
</evidence>
<proteinExistence type="inferred from homology"/>
<dbReference type="InterPro" id="IPR002454">
    <property type="entry name" value="Gamma_tubulin"/>
</dbReference>
<dbReference type="InterPro" id="IPR017975">
    <property type="entry name" value="Tubulin_CS"/>
</dbReference>
<evidence type="ECO:0000256" key="4">
    <source>
        <dbReference type="ARBA" id="ARBA00022701"/>
    </source>
</evidence>
<feature type="domain" description="Tubulin/FtsZ GTPase" evidence="9">
    <location>
        <begin position="48"/>
        <end position="251"/>
    </location>
</feature>
<keyword evidence="3" id="KW-0963">Cytoplasm</keyword>
<sequence>MPNELITVQFGQCGNQIGDAFWRSLCAEHGIAPNGTLIKPELDAQDLKRVFFYQADDAHYVPRAVLVDLEPRVINSIINSEYRSFYNAENIFQSKSGGGAGNNWASGYIQGREAQEALFDMLEREAENSDYLEGFMLCHSIAGGTGSGMGSFTLEKISDRFPKKLVQTYSVFPVIRKGEASDVVVQPYNSILTLARLIDHPNCVVVLDNTALHRIATENAPNSISASSFALINSLVSRIMCASTATIRFPGAMNTRLINLIAPLVAYPPMRFIQTGFTPLRDGEACVTKTSVGDVLRRLLQPKSMMSSATMEDDVEHCVLSAIAILQGRIDPSEIYVSLGKIKEKNQIKFAPWGSGSLNITQCRLSPYLPLTNRVSGLMLCNHTNTASLFQESLTHCETLFKKKAYLEQFLKEDPDILQTLGDSVECVREMIDTYRSATKANFIDFE</sequence>
<dbReference type="InterPro" id="IPR000217">
    <property type="entry name" value="Tubulin"/>
</dbReference>
<dbReference type="CDD" id="cd02188">
    <property type="entry name" value="gamma_tubulin"/>
    <property type="match status" value="1"/>
</dbReference>